<protein>
    <recommendedName>
        <fullName evidence="3">chitinase</fullName>
        <ecNumber evidence="3">3.2.1.14</ecNumber>
    </recommendedName>
</protein>
<dbReference type="EC" id="3.2.1.14" evidence="3"/>
<dbReference type="CDD" id="cd02878">
    <property type="entry name" value="GH18_zymocin_alpha"/>
    <property type="match status" value="1"/>
</dbReference>
<evidence type="ECO:0000256" key="3">
    <source>
        <dbReference type="ARBA" id="ARBA00012729"/>
    </source>
</evidence>
<dbReference type="InterPro" id="IPR017853">
    <property type="entry name" value="GH"/>
</dbReference>
<dbReference type="InterPro" id="IPR018392">
    <property type="entry name" value="LysM"/>
</dbReference>
<evidence type="ECO:0000256" key="2">
    <source>
        <dbReference type="ARBA" id="ARBA00008682"/>
    </source>
</evidence>
<evidence type="ECO:0000256" key="1">
    <source>
        <dbReference type="ARBA" id="ARBA00000822"/>
    </source>
</evidence>
<dbReference type="CDD" id="cd00118">
    <property type="entry name" value="LysM"/>
    <property type="match status" value="2"/>
</dbReference>
<organism evidence="15 16">
    <name type="scientific">Aspergillus fumigatiaffinis</name>
    <dbReference type="NCBI Taxonomy" id="340414"/>
    <lineage>
        <taxon>Eukaryota</taxon>
        <taxon>Fungi</taxon>
        <taxon>Dikarya</taxon>
        <taxon>Ascomycota</taxon>
        <taxon>Pezizomycotina</taxon>
        <taxon>Eurotiomycetes</taxon>
        <taxon>Eurotiomycetidae</taxon>
        <taxon>Eurotiales</taxon>
        <taxon>Aspergillaceae</taxon>
        <taxon>Aspergillus</taxon>
        <taxon>Aspergillus subgen. Fumigati</taxon>
    </lineage>
</organism>
<evidence type="ECO:0000256" key="11">
    <source>
        <dbReference type="RuleBase" id="RU000489"/>
    </source>
</evidence>
<dbReference type="Gene3D" id="3.30.60.10">
    <property type="entry name" value="Endochitinase-like"/>
    <property type="match status" value="1"/>
</dbReference>
<dbReference type="PROSITE" id="PS51782">
    <property type="entry name" value="LYSM"/>
    <property type="match status" value="3"/>
</dbReference>
<accession>A0A8H4GXX2</accession>
<dbReference type="Pfam" id="PF01476">
    <property type="entry name" value="LysM"/>
    <property type="match status" value="3"/>
</dbReference>
<dbReference type="PANTHER" id="PTHR47700:SF2">
    <property type="entry name" value="CHITINASE"/>
    <property type="match status" value="1"/>
</dbReference>
<gene>
    <name evidence="15" type="ORF">CNMCM6805_000363</name>
</gene>
<dbReference type="GO" id="GO:0006032">
    <property type="term" value="P:chitin catabolic process"/>
    <property type="evidence" value="ECO:0007669"/>
    <property type="project" value="UniProtKB-KW"/>
</dbReference>
<dbReference type="Gene3D" id="3.20.20.80">
    <property type="entry name" value="Glycosidases"/>
    <property type="match status" value="1"/>
</dbReference>
<keyword evidence="9 11" id="KW-0326">Glycosidase</keyword>
<dbReference type="PROSITE" id="PS01095">
    <property type="entry name" value="GH18_1"/>
    <property type="match status" value="1"/>
</dbReference>
<evidence type="ECO:0000256" key="4">
    <source>
        <dbReference type="ARBA" id="ARBA00022669"/>
    </source>
</evidence>
<keyword evidence="6" id="KW-0146">Chitin degradation</keyword>
<dbReference type="Gene3D" id="3.10.350.10">
    <property type="entry name" value="LysM domain"/>
    <property type="match status" value="3"/>
</dbReference>
<evidence type="ECO:0000256" key="6">
    <source>
        <dbReference type="ARBA" id="ARBA00023024"/>
    </source>
</evidence>
<feature type="signal peptide" evidence="12">
    <location>
        <begin position="1"/>
        <end position="18"/>
    </location>
</feature>
<dbReference type="Proteomes" id="UP000653565">
    <property type="component" value="Unassembled WGS sequence"/>
</dbReference>
<proteinExistence type="inferred from homology"/>
<dbReference type="InterPro" id="IPR036861">
    <property type="entry name" value="Endochitinase-like_sf"/>
</dbReference>
<dbReference type="SMART" id="SM00636">
    <property type="entry name" value="Glyco_18"/>
    <property type="match status" value="1"/>
</dbReference>
<dbReference type="SUPFAM" id="SSF54556">
    <property type="entry name" value="Chitinase insertion domain"/>
    <property type="match status" value="1"/>
</dbReference>
<dbReference type="PROSITE" id="PS51910">
    <property type="entry name" value="GH18_2"/>
    <property type="match status" value="1"/>
</dbReference>
<evidence type="ECO:0000256" key="12">
    <source>
        <dbReference type="SAM" id="SignalP"/>
    </source>
</evidence>
<evidence type="ECO:0000256" key="9">
    <source>
        <dbReference type="ARBA" id="ARBA00023295"/>
    </source>
</evidence>
<reference evidence="15" key="1">
    <citation type="journal article" date="2020" name="bioRxiv">
        <title>Genomic and phenotypic heterogeneity of clinical isolates of the human pathogens Aspergillus fumigatus, Aspergillus lentulus and Aspergillus fumigatiaffinis.</title>
        <authorList>
            <person name="dos Santos R.A.C."/>
            <person name="Steenwyk J.L."/>
            <person name="Rivero-Menendez O."/>
            <person name="Mead M.E."/>
            <person name="Silva L.P."/>
            <person name="Bastos R.W."/>
            <person name="Alastruey-Izquierdo A."/>
            <person name="Goldman G.H."/>
            <person name="Rokas A."/>
        </authorList>
    </citation>
    <scope>NUCLEOTIDE SEQUENCE</scope>
    <source>
        <strain evidence="15">CNM-CM6805</strain>
    </source>
</reference>
<keyword evidence="4" id="KW-0147">Chitin-binding</keyword>
<dbReference type="GO" id="GO:0000272">
    <property type="term" value="P:polysaccharide catabolic process"/>
    <property type="evidence" value="ECO:0007669"/>
    <property type="project" value="UniProtKB-KW"/>
</dbReference>
<feature type="domain" description="GH18" evidence="14">
    <location>
        <begin position="605"/>
        <end position="972"/>
    </location>
</feature>
<dbReference type="GO" id="GO:0008843">
    <property type="term" value="F:endochitinase activity"/>
    <property type="evidence" value="ECO:0007669"/>
    <property type="project" value="UniProtKB-EC"/>
</dbReference>
<feature type="domain" description="LysM" evidence="13">
    <location>
        <begin position="399"/>
        <end position="444"/>
    </location>
</feature>
<evidence type="ECO:0000256" key="8">
    <source>
        <dbReference type="ARBA" id="ARBA00023277"/>
    </source>
</evidence>
<evidence type="ECO:0000313" key="15">
    <source>
        <dbReference type="EMBL" id="KAF4231045.1"/>
    </source>
</evidence>
<dbReference type="SUPFAM" id="SSF54106">
    <property type="entry name" value="LysM domain"/>
    <property type="match status" value="2"/>
</dbReference>
<evidence type="ECO:0000256" key="5">
    <source>
        <dbReference type="ARBA" id="ARBA00022801"/>
    </source>
</evidence>
<dbReference type="InterPro" id="IPR011583">
    <property type="entry name" value="Chitinase_II/V-like_cat"/>
</dbReference>
<dbReference type="SUPFAM" id="SSF51445">
    <property type="entry name" value="(Trans)glycosidases"/>
    <property type="match status" value="1"/>
</dbReference>
<dbReference type="SMART" id="SM00257">
    <property type="entry name" value="LysM"/>
    <property type="match status" value="3"/>
</dbReference>
<keyword evidence="8" id="KW-0119">Carbohydrate metabolism</keyword>
<dbReference type="PANTHER" id="PTHR47700">
    <property type="entry name" value="V CHITINASE, PUTATIVE (AFU_ORTHOLOGUE AFUA_6G13720)-RELATED"/>
    <property type="match status" value="1"/>
</dbReference>
<dbReference type="EMBL" id="JAAAPX010000109">
    <property type="protein sequence ID" value="KAF4231045.1"/>
    <property type="molecule type" value="Genomic_DNA"/>
</dbReference>
<feature type="domain" description="LysM" evidence="13">
    <location>
        <begin position="335"/>
        <end position="380"/>
    </location>
</feature>
<dbReference type="InterPro" id="IPR001579">
    <property type="entry name" value="Glyco_hydro_18_chit_AS"/>
</dbReference>
<dbReference type="InterPro" id="IPR053214">
    <property type="entry name" value="LysM12-like"/>
</dbReference>
<name>A0A8H4GXX2_9EURO</name>
<dbReference type="Gene3D" id="3.10.50.10">
    <property type="match status" value="1"/>
</dbReference>
<comment type="similarity">
    <text evidence="2">Belongs to the glycosyl hydrolase 18 family. Chitinase class V subfamily.</text>
</comment>
<sequence>MKPSLFFFFTSLVTGAFSAHSGSHLHLHVSHQARTSEAIDARDDQGLDEWLAANKRAPPSALKACPLSCHETGNSSSGAGWFLFPDAPRLAACNETMLLNFVVQNEVDAASSHGPKMGIRACTADYSSATQAAYEPHDERAALCPTPNHALVEASIRMSHSTAGNDDGFAVQDVLSAGQQIINYFRSQKPSCVENALVFGYSQSAVVGVFAGAEVHQHGVTTNVLNKLLDYVEKNSISETTVVQLCQADGRGADYGIGIIVSSAKHLPVVQDAVKAWVKGRCVSAADGDEDWMTVTLRVPARVKSNSDAMGNMTLPTAAAHLGSRSRIVARAECQTTAVNPGDGCWALADRCKITDAKLKEYNPRPNFCNTLVAGEKVCCSSGTLPDTVPPGNPDGTCKTRQVVGGDFCDSLASKCGLSLQDFYKVNTEANLCVNLKAGQHVCCTRGKLPDFRPKPNPDGSCSTYTTKAGDDCYGIAAANGITVADLEDFNKNTWGWSGCKILPLNFKMCVSSGTPPMPAPVPNAICGPTVPGTKEPAKGAELSKLNPCPLKVCCNVWGQCGTTDDFCTVSKSETGAPGTSAPGKNGCVSNCGRDIVNSGPPDRKIHIAYFEAWNHKRKCLTMDVGQIDTNKYTHIHFAFADVTKDFNVDISAVKEQFDLFKGMSGVKKIISFGGWDFSTMPGTFNILREAVKPANRDIFQKNLVAFVNEHNLDGIDLDWEYPGAPDIPDIPAGDPGAGRDYYYLLSSVKKALGGSKSVSFAAPASYHYLKSFPMEAMGIHLDYIVYMTYDLHGQWDYGNKWTSSGCPSGNCLRSHVNDTETNDALSMITKAGVPSRKVVVGVASYGRSFKMAEAGCTGPMCKFTGTSRISNAAKGRCTDTGGYISNAEIAEIISSGKVTKQWTDVGSNFLVYNDTEWVAYMDDDMKVAREKFYDSYNFAGTTDWAVDLQEFRDGSGGDDYPDDYEPYIDTSMYPECITKYTTFKELNDHKDSIPAHCMEQYIFNVEVAIMEAALEKYKDLVNNGYDEKFKIYEGYVDEQVQDQIDAFMGSGKADKYFKCTETKDVMCCSKCNIPQCMLDCDKSKDCNGRATVDIKCPTTLKSGSSTIIAVGDHFPNATYTLQDSEGFWKDIGAEYGIEESWVKFGRRHIRAGNGCQYAGEDVKDCIDKQISGFYNYPMKDTVKVYNPKDLIGDSYDKTEDLLNRLKIVRDNADYDELMQWSDLVDAGSLPALTIRTAVESMDKIVKTAKEISKKEREEFIVNFLTGLLFFIPFVGEAAGATGLTAVRSMLRLAGAAGETGVLVHDIIEHPENAFMSVFSYLAGAGVGRAGFKNAANARRSMKASDIDNLGSMKVDLDLIQTVRGVTCHI</sequence>
<dbReference type="Pfam" id="PF00704">
    <property type="entry name" value="Glyco_hydro_18"/>
    <property type="match status" value="1"/>
</dbReference>
<keyword evidence="5 11" id="KW-0378">Hydrolase</keyword>
<reference evidence="15" key="2">
    <citation type="submission" date="2020-04" db="EMBL/GenBank/DDBJ databases">
        <authorList>
            <person name="Santos R.A.C."/>
            <person name="Steenwyk J.L."/>
            <person name="Rivero-Menendez O."/>
            <person name="Mead M.E."/>
            <person name="Silva L.P."/>
            <person name="Bastos R.W."/>
            <person name="Alastruey-Izquierdo A."/>
            <person name="Goldman G.H."/>
            <person name="Rokas A."/>
        </authorList>
    </citation>
    <scope>NUCLEOTIDE SEQUENCE</scope>
    <source>
        <strain evidence="15">CNM-CM6805</strain>
    </source>
</reference>
<feature type="domain" description="LysM" evidence="13">
    <location>
        <begin position="463"/>
        <end position="511"/>
    </location>
</feature>
<evidence type="ECO:0000259" key="14">
    <source>
        <dbReference type="PROSITE" id="PS51910"/>
    </source>
</evidence>
<evidence type="ECO:0000259" key="13">
    <source>
        <dbReference type="PROSITE" id="PS51782"/>
    </source>
</evidence>
<evidence type="ECO:0000256" key="10">
    <source>
        <dbReference type="ARBA" id="ARBA00023326"/>
    </source>
</evidence>
<evidence type="ECO:0000256" key="7">
    <source>
        <dbReference type="ARBA" id="ARBA00023026"/>
    </source>
</evidence>
<keyword evidence="10" id="KW-0624">Polysaccharide degradation</keyword>
<feature type="chain" id="PRO_5034331242" description="chitinase" evidence="12">
    <location>
        <begin position="19"/>
        <end position="1370"/>
    </location>
</feature>
<keyword evidence="7" id="KW-0843">Virulence</keyword>
<dbReference type="InterPro" id="IPR029070">
    <property type="entry name" value="Chitinase_insertion_sf"/>
</dbReference>
<comment type="caution">
    <text evidence="15">The sequence shown here is derived from an EMBL/GenBank/DDBJ whole genome shotgun (WGS) entry which is preliminary data.</text>
</comment>
<comment type="catalytic activity">
    <reaction evidence="1">
        <text>Random endo-hydrolysis of N-acetyl-beta-D-glucosaminide (1-&gt;4)-beta-linkages in chitin and chitodextrins.</text>
        <dbReference type="EC" id="3.2.1.14"/>
    </reaction>
</comment>
<keyword evidence="12" id="KW-0732">Signal</keyword>
<dbReference type="SUPFAM" id="SSF57016">
    <property type="entry name" value="Plant lectins/antimicrobial peptides"/>
    <property type="match status" value="1"/>
</dbReference>
<dbReference type="InterPro" id="IPR001223">
    <property type="entry name" value="Glyco_hydro18_cat"/>
</dbReference>
<dbReference type="InterPro" id="IPR036779">
    <property type="entry name" value="LysM_dom_sf"/>
</dbReference>
<evidence type="ECO:0000313" key="16">
    <source>
        <dbReference type="Proteomes" id="UP000653565"/>
    </source>
</evidence>
<dbReference type="GO" id="GO:0008061">
    <property type="term" value="F:chitin binding"/>
    <property type="evidence" value="ECO:0007669"/>
    <property type="project" value="UniProtKB-KW"/>
</dbReference>
<keyword evidence="16" id="KW-1185">Reference proteome</keyword>